<feature type="domain" description="Core" evidence="1">
    <location>
        <begin position="12"/>
        <end position="111"/>
    </location>
</feature>
<dbReference type="EMBL" id="BMJT01000005">
    <property type="protein sequence ID" value="GGG24613.1"/>
    <property type="molecule type" value="Genomic_DNA"/>
</dbReference>
<evidence type="ECO:0000313" key="2">
    <source>
        <dbReference type="EMBL" id="GGG24613.1"/>
    </source>
</evidence>
<dbReference type="Pfam" id="PF01521">
    <property type="entry name" value="Fe-S_biosyn"/>
    <property type="match status" value="1"/>
</dbReference>
<accession>A0A917G611</accession>
<dbReference type="InterPro" id="IPR035903">
    <property type="entry name" value="HesB-like_dom_sf"/>
</dbReference>
<proteinExistence type="predicted"/>
<dbReference type="GO" id="GO:0005506">
    <property type="term" value="F:iron ion binding"/>
    <property type="evidence" value="ECO:0007669"/>
    <property type="project" value="TreeGrafter"/>
</dbReference>
<evidence type="ECO:0000259" key="1">
    <source>
        <dbReference type="Pfam" id="PF01521"/>
    </source>
</evidence>
<dbReference type="InterPro" id="IPR000361">
    <property type="entry name" value="ATAP_core_dom"/>
</dbReference>
<dbReference type="NCBIfam" id="TIGR00049">
    <property type="entry name" value="iron-sulfur cluster assembly accessory protein"/>
    <property type="match status" value="1"/>
</dbReference>
<organism evidence="2 3">
    <name type="scientific">Lysinibacillus alkalisoli</name>
    <dbReference type="NCBI Taxonomy" id="1911548"/>
    <lineage>
        <taxon>Bacteria</taxon>
        <taxon>Bacillati</taxon>
        <taxon>Bacillota</taxon>
        <taxon>Bacilli</taxon>
        <taxon>Bacillales</taxon>
        <taxon>Bacillaceae</taxon>
        <taxon>Lysinibacillus</taxon>
    </lineage>
</organism>
<reference evidence="2" key="1">
    <citation type="journal article" date="2014" name="Int. J. Syst. Evol. Microbiol.">
        <title>Complete genome sequence of Corynebacterium casei LMG S-19264T (=DSM 44701T), isolated from a smear-ripened cheese.</title>
        <authorList>
            <consortium name="US DOE Joint Genome Institute (JGI-PGF)"/>
            <person name="Walter F."/>
            <person name="Albersmeier A."/>
            <person name="Kalinowski J."/>
            <person name="Ruckert C."/>
        </authorList>
    </citation>
    <scope>NUCLEOTIDE SEQUENCE</scope>
    <source>
        <strain evidence="2">CGMCC 1.15760</strain>
    </source>
</reference>
<dbReference type="Proteomes" id="UP000616608">
    <property type="component" value="Unassembled WGS sequence"/>
</dbReference>
<dbReference type="PANTHER" id="PTHR43011">
    <property type="entry name" value="IRON-SULFUR CLUSTER ASSEMBLY 2 HOMOLOG, MITOCHONDRIAL"/>
    <property type="match status" value="1"/>
</dbReference>
<keyword evidence="3" id="KW-1185">Reference proteome</keyword>
<dbReference type="SUPFAM" id="SSF89360">
    <property type="entry name" value="HesB-like domain"/>
    <property type="match status" value="1"/>
</dbReference>
<dbReference type="GO" id="GO:0051537">
    <property type="term" value="F:2 iron, 2 sulfur cluster binding"/>
    <property type="evidence" value="ECO:0007669"/>
    <property type="project" value="UniProtKB-ARBA"/>
</dbReference>
<dbReference type="GO" id="GO:0016226">
    <property type="term" value="P:iron-sulfur cluster assembly"/>
    <property type="evidence" value="ECO:0007669"/>
    <property type="project" value="InterPro"/>
</dbReference>
<dbReference type="InterPro" id="IPR016092">
    <property type="entry name" value="ATAP"/>
</dbReference>
<dbReference type="PANTHER" id="PTHR43011:SF1">
    <property type="entry name" value="IRON-SULFUR CLUSTER ASSEMBLY 2 HOMOLOG, MITOCHONDRIAL"/>
    <property type="match status" value="1"/>
</dbReference>
<name>A0A917G611_9BACI</name>
<evidence type="ECO:0000313" key="3">
    <source>
        <dbReference type="Proteomes" id="UP000616608"/>
    </source>
</evidence>
<dbReference type="GO" id="GO:0051539">
    <property type="term" value="F:4 iron, 4 sulfur cluster binding"/>
    <property type="evidence" value="ECO:0007669"/>
    <property type="project" value="TreeGrafter"/>
</dbReference>
<comment type="caution">
    <text evidence="2">The sequence shown here is derived from an EMBL/GenBank/DDBJ whole genome shotgun (WGS) entry which is preliminary data.</text>
</comment>
<dbReference type="AlphaFoldDB" id="A0A917G611"/>
<dbReference type="Gene3D" id="2.60.300.12">
    <property type="entry name" value="HesB-like domain"/>
    <property type="match status" value="1"/>
</dbReference>
<reference evidence="2" key="2">
    <citation type="submission" date="2020-09" db="EMBL/GenBank/DDBJ databases">
        <authorList>
            <person name="Sun Q."/>
            <person name="Zhou Y."/>
        </authorList>
    </citation>
    <scope>NUCLEOTIDE SEQUENCE</scope>
    <source>
        <strain evidence="2">CGMCC 1.15760</strain>
    </source>
</reference>
<dbReference type="InterPro" id="IPR017870">
    <property type="entry name" value="FeS_cluster_insertion_CS"/>
</dbReference>
<gene>
    <name evidence="2" type="primary">sufA</name>
    <name evidence="2" type="ORF">GCM10007425_18940</name>
</gene>
<protein>
    <recommendedName>
        <fullName evidence="1">Core domain-containing protein</fullName>
    </recommendedName>
</protein>
<dbReference type="PROSITE" id="PS01152">
    <property type="entry name" value="HESB"/>
    <property type="match status" value="1"/>
</dbReference>
<sequence length="127" mass="13728">MNTMTVTKSVVMITEEASFRIKEMMEHNEEQDAFLRISVNGGGCSGLSYGMTFDQNSQENDVLDEQFGIAIIVDKEDAAILEGTKVDYKQSLMGGGFTIDNPNAIASCGCGTSFKAAARPAEEQPCE</sequence>